<dbReference type="AlphaFoldDB" id="A0A1I6VL40"/>
<protein>
    <submittedName>
        <fullName evidence="2">Hpr(Ser) kinase/phosphatase</fullName>
    </submittedName>
</protein>
<dbReference type="InterPro" id="IPR011104">
    <property type="entry name" value="Hpr_kin/Pase_C"/>
</dbReference>
<dbReference type="Gene3D" id="3.40.50.300">
    <property type="entry name" value="P-loop containing nucleotide triphosphate hydrolases"/>
    <property type="match status" value="1"/>
</dbReference>
<keyword evidence="3" id="KW-1185">Reference proteome</keyword>
<dbReference type="EMBL" id="FPAJ01000007">
    <property type="protein sequence ID" value="SFT14430.1"/>
    <property type="molecule type" value="Genomic_DNA"/>
</dbReference>
<dbReference type="GO" id="GO:0005524">
    <property type="term" value="F:ATP binding"/>
    <property type="evidence" value="ECO:0007669"/>
    <property type="project" value="InterPro"/>
</dbReference>
<dbReference type="STRING" id="394264.SAMN04488040_3427"/>
<accession>A0A1I6VL40</accession>
<sequence length="142" mass="14793">MSEQVIHATTVCVGDRGLIILGPSGAGKSTLALQLLALGAVLVADDRTHIAHTALGLVAQCPSAICGMIEARGVGILHLPYEQAVPICLAVDMGQDEAERLPAPHEVKLLGQSVPCLHKSDGPHFAAVLFLSLQNVQPKPNV</sequence>
<name>A0A1I6VL40_9RHOB</name>
<evidence type="ECO:0000313" key="3">
    <source>
        <dbReference type="Proteomes" id="UP000199239"/>
    </source>
</evidence>
<gene>
    <name evidence="2" type="ORF">SAMN04488040_3427</name>
</gene>
<reference evidence="3" key="1">
    <citation type="submission" date="2016-10" db="EMBL/GenBank/DDBJ databases">
        <authorList>
            <person name="Varghese N."/>
            <person name="Submissions S."/>
        </authorList>
    </citation>
    <scope>NUCLEOTIDE SEQUENCE [LARGE SCALE GENOMIC DNA]</scope>
    <source>
        <strain evidence="3">DSM 23422</strain>
    </source>
</reference>
<dbReference type="GO" id="GO:0000155">
    <property type="term" value="F:phosphorelay sensor kinase activity"/>
    <property type="evidence" value="ECO:0007669"/>
    <property type="project" value="InterPro"/>
</dbReference>
<organism evidence="2 3">
    <name type="scientific">Sulfitobacter marinus</name>
    <dbReference type="NCBI Taxonomy" id="394264"/>
    <lineage>
        <taxon>Bacteria</taxon>
        <taxon>Pseudomonadati</taxon>
        <taxon>Pseudomonadota</taxon>
        <taxon>Alphaproteobacteria</taxon>
        <taxon>Rhodobacterales</taxon>
        <taxon>Roseobacteraceae</taxon>
        <taxon>Sulfitobacter</taxon>
    </lineage>
</organism>
<keyword evidence="2" id="KW-0808">Transferase</keyword>
<dbReference type="InterPro" id="IPR027417">
    <property type="entry name" value="P-loop_NTPase"/>
</dbReference>
<dbReference type="OrthoDB" id="8326226at2"/>
<dbReference type="SUPFAM" id="SSF53795">
    <property type="entry name" value="PEP carboxykinase-like"/>
    <property type="match status" value="1"/>
</dbReference>
<evidence type="ECO:0000259" key="1">
    <source>
        <dbReference type="Pfam" id="PF07475"/>
    </source>
</evidence>
<proteinExistence type="predicted"/>
<dbReference type="GO" id="GO:0006109">
    <property type="term" value="P:regulation of carbohydrate metabolic process"/>
    <property type="evidence" value="ECO:0007669"/>
    <property type="project" value="InterPro"/>
</dbReference>
<evidence type="ECO:0000313" key="2">
    <source>
        <dbReference type="EMBL" id="SFT14430.1"/>
    </source>
</evidence>
<dbReference type="Pfam" id="PF07475">
    <property type="entry name" value="Hpr_kinase_C"/>
    <property type="match status" value="1"/>
</dbReference>
<dbReference type="Proteomes" id="UP000199239">
    <property type="component" value="Unassembled WGS sequence"/>
</dbReference>
<feature type="domain" description="HPr kinase/phosphorylase C-terminal" evidence="1">
    <location>
        <begin position="3"/>
        <end position="78"/>
    </location>
</feature>
<keyword evidence="2" id="KW-0418">Kinase</keyword>